<dbReference type="GO" id="GO:0046872">
    <property type="term" value="F:metal ion binding"/>
    <property type="evidence" value="ECO:0007669"/>
    <property type="project" value="InterPro"/>
</dbReference>
<dbReference type="RefSeq" id="WP_263039032.1">
    <property type="nucleotide sequence ID" value="NZ_JAOTPL010000036.1"/>
</dbReference>
<reference evidence="3" key="1">
    <citation type="submission" date="2022-10" db="EMBL/GenBank/DDBJ databases">
        <authorList>
            <person name="Kim H.S."/>
            <person name="Kim J.-S."/>
            <person name="Suh M.K."/>
            <person name="Eom M.K."/>
            <person name="Lee J.-S."/>
        </authorList>
    </citation>
    <scope>NUCLEOTIDE SEQUENCE</scope>
    <source>
        <strain evidence="3">LIP-5</strain>
    </source>
</reference>
<dbReference type="InterPro" id="IPR007863">
    <property type="entry name" value="Peptidase_M16_C"/>
</dbReference>
<dbReference type="AlphaFoldDB" id="A0AAE3LL18"/>
<dbReference type="InterPro" id="IPR011249">
    <property type="entry name" value="Metalloenz_LuxS/M16"/>
</dbReference>
<evidence type="ECO:0000259" key="2">
    <source>
        <dbReference type="Pfam" id="PF05193"/>
    </source>
</evidence>
<dbReference type="Proteomes" id="UP001209317">
    <property type="component" value="Unassembled WGS sequence"/>
</dbReference>
<name>A0AAE3LL18_9BACT</name>
<dbReference type="Pfam" id="PF05193">
    <property type="entry name" value="Peptidase_M16_C"/>
    <property type="match status" value="1"/>
</dbReference>
<dbReference type="PANTHER" id="PTHR11851">
    <property type="entry name" value="METALLOPROTEASE"/>
    <property type="match status" value="1"/>
</dbReference>
<feature type="domain" description="Peptidase M16 C-terminal" evidence="2">
    <location>
        <begin position="183"/>
        <end position="360"/>
    </location>
</feature>
<dbReference type="SUPFAM" id="SSF63411">
    <property type="entry name" value="LuxS/MPP-like metallohydrolase"/>
    <property type="match status" value="2"/>
</dbReference>
<dbReference type="Gene3D" id="3.30.830.10">
    <property type="entry name" value="Metalloenzyme, LuxS/M16 peptidase-like"/>
    <property type="match status" value="2"/>
</dbReference>
<dbReference type="Pfam" id="PF00675">
    <property type="entry name" value="Peptidase_M16"/>
    <property type="match status" value="1"/>
</dbReference>
<dbReference type="InterPro" id="IPR011765">
    <property type="entry name" value="Pept_M16_N"/>
</dbReference>
<evidence type="ECO:0000313" key="3">
    <source>
        <dbReference type="EMBL" id="MCU7695547.1"/>
    </source>
</evidence>
<protein>
    <submittedName>
        <fullName evidence="3">Insulinase family protein</fullName>
    </submittedName>
</protein>
<proteinExistence type="predicted"/>
<organism evidence="3 4">
    <name type="scientific">Haoranjiania flava</name>
    <dbReference type="NCBI Taxonomy" id="1856322"/>
    <lineage>
        <taxon>Bacteria</taxon>
        <taxon>Pseudomonadati</taxon>
        <taxon>Bacteroidota</taxon>
        <taxon>Chitinophagia</taxon>
        <taxon>Chitinophagales</taxon>
        <taxon>Chitinophagaceae</taxon>
        <taxon>Haoranjiania</taxon>
    </lineage>
</organism>
<evidence type="ECO:0000313" key="4">
    <source>
        <dbReference type="Proteomes" id="UP001209317"/>
    </source>
</evidence>
<dbReference type="EMBL" id="JAOTPL010000036">
    <property type="protein sequence ID" value="MCU7695547.1"/>
    <property type="molecule type" value="Genomic_DNA"/>
</dbReference>
<dbReference type="PANTHER" id="PTHR11851:SF224">
    <property type="entry name" value="PROCESSING PROTEASE"/>
    <property type="match status" value="1"/>
</dbReference>
<evidence type="ECO:0000259" key="1">
    <source>
        <dbReference type="Pfam" id="PF00675"/>
    </source>
</evidence>
<keyword evidence="4" id="KW-1185">Reference proteome</keyword>
<accession>A0AAE3LL18</accession>
<dbReference type="InterPro" id="IPR050361">
    <property type="entry name" value="MPP/UQCRC_Complex"/>
</dbReference>
<gene>
    <name evidence="3" type="ORF">OD355_13560</name>
</gene>
<feature type="domain" description="Peptidase M16 N-terminal" evidence="1">
    <location>
        <begin position="39"/>
        <end position="149"/>
    </location>
</feature>
<comment type="caution">
    <text evidence="3">The sequence shown here is derived from an EMBL/GenBank/DDBJ whole genome shotgun (WGS) entry which is preliminary data.</text>
</comment>
<sequence>MNRKIAPKIYNALDFNLKIKPCAHFRLSNNLPVYTLHAGKEEVVSVDFVFFAGNSFEEKNIVAASTNFLLKNGTAQKSAFEINEHFDYYGAFLNRSCYNETAALTLHALTKHLPELLPAMAEILTDATFPQEELDIYRTNAKQKLEVNLTKGDFVANRLIDEYVYGFDHPYGRYTSKEAFDAIEREELADFYKKYYTHGNCMLFVSGYLPDGLETLLDQHFGKLPFNIRPYAPASFNYTTQPCPQKKHTVINDENAVQGAIRIARPFPDRHSENYPKALVMNTIFGGYFGSRLMANIREEKGYTYGIHSYVQNHIKDTALMISTEAGRNVCDATIAEIWKEAKKMRQEPVDEEELMLVKNYLIGSILADIDGPFQIMNHWKTYVLQGLDENYFYKSTNDIKNVTSEEIQYFAQKYLQEEDFWQLVVY</sequence>